<keyword evidence="4" id="KW-1185">Reference proteome</keyword>
<organism evidence="3 4">
    <name type="scientific">Egicoccus halophilus</name>
    <dbReference type="NCBI Taxonomy" id="1670830"/>
    <lineage>
        <taxon>Bacteria</taxon>
        <taxon>Bacillati</taxon>
        <taxon>Actinomycetota</taxon>
        <taxon>Nitriliruptoria</taxon>
        <taxon>Egicoccales</taxon>
        <taxon>Egicoccaceae</taxon>
        <taxon>Egicoccus</taxon>
    </lineage>
</organism>
<dbReference type="PANTHER" id="PTHR33824:SF7">
    <property type="entry name" value="POLYKETIDE CYCLASE_DEHYDRASE AND LIPID TRANSPORT SUPERFAMILY PROTEIN"/>
    <property type="match status" value="1"/>
</dbReference>
<reference evidence="3" key="2">
    <citation type="submission" date="2020-09" db="EMBL/GenBank/DDBJ databases">
        <authorList>
            <person name="Sun Q."/>
            <person name="Zhou Y."/>
        </authorList>
    </citation>
    <scope>NUCLEOTIDE SEQUENCE</scope>
    <source>
        <strain evidence="3">CGMCC 1.14988</strain>
    </source>
</reference>
<feature type="compositionally biased region" description="Basic and acidic residues" evidence="1">
    <location>
        <begin position="15"/>
        <end position="24"/>
    </location>
</feature>
<evidence type="ECO:0000313" key="3">
    <source>
        <dbReference type="EMBL" id="GGI09403.1"/>
    </source>
</evidence>
<dbReference type="InterPro" id="IPR047137">
    <property type="entry name" value="ORF3"/>
</dbReference>
<dbReference type="Proteomes" id="UP000650511">
    <property type="component" value="Unassembled WGS sequence"/>
</dbReference>
<dbReference type="Gene3D" id="3.30.530.20">
    <property type="match status" value="1"/>
</dbReference>
<name>A0A8J3EVL3_9ACTN</name>
<dbReference type="Pfam" id="PF03364">
    <property type="entry name" value="Polyketide_cyc"/>
    <property type="match status" value="1"/>
</dbReference>
<protein>
    <recommendedName>
        <fullName evidence="2">Coenzyme Q-binding protein COQ10 START domain-containing protein</fullName>
    </recommendedName>
</protein>
<feature type="domain" description="Coenzyme Q-binding protein COQ10 START" evidence="2">
    <location>
        <begin position="48"/>
        <end position="166"/>
    </location>
</feature>
<accession>A0A8J3EVL3</accession>
<dbReference type="PANTHER" id="PTHR33824">
    <property type="entry name" value="POLYKETIDE CYCLASE/DEHYDRASE AND LIPID TRANSPORT SUPERFAMILY PROTEIN"/>
    <property type="match status" value="1"/>
</dbReference>
<evidence type="ECO:0000313" key="4">
    <source>
        <dbReference type="Proteomes" id="UP000650511"/>
    </source>
</evidence>
<dbReference type="EMBL" id="BMHA01000015">
    <property type="protein sequence ID" value="GGI09403.1"/>
    <property type="molecule type" value="Genomic_DNA"/>
</dbReference>
<evidence type="ECO:0000259" key="2">
    <source>
        <dbReference type="Pfam" id="PF03364"/>
    </source>
</evidence>
<evidence type="ECO:0000256" key="1">
    <source>
        <dbReference type="SAM" id="MobiDB-lite"/>
    </source>
</evidence>
<feature type="region of interest" description="Disordered" evidence="1">
    <location>
        <begin position="1"/>
        <end position="37"/>
    </location>
</feature>
<sequence>MRERRGSGDGLPPHDAGRRADTRTHCRGIRSGPTEEERMDTYTAALTIDRPRDEVYDRLQRFETYPAFMDSADEVRRDGDRLHWRMSLGPVTREYEARITAEEPGERIAWRTDEDDVQEAGEFRLTDAGEGATDVRLEASYDLDSAALQFADAVDFLEKKVEDDLRHLKEYLEKD</sequence>
<proteinExistence type="predicted"/>
<dbReference type="SUPFAM" id="SSF55961">
    <property type="entry name" value="Bet v1-like"/>
    <property type="match status" value="1"/>
</dbReference>
<dbReference type="InterPro" id="IPR023393">
    <property type="entry name" value="START-like_dom_sf"/>
</dbReference>
<dbReference type="InterPro" id="IPR005031">
    <property type="entry name" value="COQ10_START"/>
</dbReference>
<comment type="caution">
    <text evidence="3">The sequence shown here is derived from an EMBL/GenBank/DDBJ whole genome shotgun (WGS) entry which is preliminary data.</text>
</comment>
<dbReference type="AlphaFoldDB" id="A0A8J3EVL3"/>
<reference evidence="3" key="1">
    <citation type="journal article" date="2014" name="Int. J. Syst. Evol. Microbiol.">
        <title>Complete genome sequence of Corynebacterium casei LMG S-19264T (=DSM 44701T), isolated from a smear-ripened cheese.</title>
        <authorList>
            <consortium name="US DOE Joint Genome Institute (JGI-PGF)"/>
            <person name="Walter F."/>
            <person name="Albersmeier A."/>
            <person name="Kalinowski J."/>
            <person name="Ruckert C."/>
        </authorList>
    </citation>
    <scope>NUCLEOTIDE SEQUENCE</scope>
    <source>
        <strain evidence="3">CGMCC 1.14988</strain>
    </source>
</reference>
<dbReference type="CDD" id="cd07817">
    <property type="entry name" value="SRPBCC_8"/>
    <property type="match status" value="1"/>
</dbReference>
<gene>
    <name evidence="3" type="ORF">GCM10011354_33900</name>
</gene>